<dbReference type="EMBL" id="CP036268">
    <property type="protein sequence ID" value="QDT39337.1"/>
    <property type="molecule type" value="Genomic_DNA"/>
</dbReference>
<evidence type="ECO:0000313" key="2">
    <source>
        <dbReference type="Proteomes" id="UP000317318"/>
    </source>
</evidence>
<reference evidence="1 2" key="1">
    <citation type="submission" date="2019-02" db="EMBL/GenBank/DDBJ databases">
        <title>Deep-cultivation of Planctomycetes and their phenomic and genomic characterization uncovers novel biology.</title>
        <authorList>
            <person name="Wiegand S."/>
            <person name="Jogler M."/>
            <person name="Boedeker C."/>
            <person name="Pinto D."/>
            <person name="Vollmers J."/>
            <person name="Rivas-Marin E."/>
            <person name="Kohn T."/>
            <person name="Peeters S.H."/>
            <person name="Heuer A."/>
            <person name="Rast P."/>
            <person name="Oberbeckmann S."/>
            <person name="Bunk B."/>
            <person name="Jeske O."/>
            <person name="Meyerdierks A."/>
            <person name="Storesund J.E."/>
            <person name="Kallscheuer N."/>
            <person name="Luecker S."/>
            <person name="Lage O.M."/>
            <person name="Pohl T."/>
            <person name="Merkel B.J."/>
            <person name="Hornburger P."/>
            <person name="Mueller R.-W."/>
            <person name="Bruemmer F."/>
            <person name="Labrenz M."/>
            <person name="Spormann A.M."/>
            <person name="Op den Camp H."/>
            <person name="Overmann J."/>
            <person name="Amann R."/>
            <person name="Jetten M.S.M."/>
            <person name="Mascher T."/>
            <person name="Medema M.H."/>
            <person name="Devos D.P."/>
            <person name="Kaster A.-K."/>
            <person name="Ovreas L."/>
            <person name="Rohde M."/>
            <person name="Galperin M.Y."/>
            <person name="Jogler C."/>
        </authorList>
    </citation>
    <scope>NUCLEOTIDE SEQUENCE [LARGE SCALE GENOMIC DNA]</scope>
    <source>
        <strain evidence="1 2">Pan189</strain>
    </source>
</reference>
<dbReference type="Proteomes" id="UP000317318">
    <property type="component" value="Chromosome"/>
</dbReference>
<proteinExistence type="predicted"/>
<dbReference type="AlphaFoldDB" id="A0A517R615"/>
<protein>
    <submittedName>
        <fullName evidence="1">Uncharacterized protein</fullName>
    </submittedName>
</protein>
<sequence length="69" mass="8024">MVSGILRDHSAEPHREWYNNSQMIFISTTLHLSELEQECDRSAWHLSSTQKIKTGKQSFTLQIAFLMNT</sequence>
<gene>
    <name evidence="1" type="ORF">Pan189_37430</name>
</gene>
<keyword evidence="2" id="KW-1185">Reference proteome</keyword>
<evidence type="ECO:0000313" key="1">
    <source>
        <dbReference type="EMBL" id="QDT39337.1"/>
    </source>
</evidence>
<accession>A0A517R615</accession>
<organism evidence="1 2">
    <name type="scientific">Stratiformator vulcanicus</name>
    <dbReference type="NCBI Taxonomy" id="2527980"/>
    <lineage>
        <taxon>Bacteria</taxon>
        <taxon>Pseudomonadati</taxon>
        <taxon>Planctomycetota</taxon>
        <taxon>Planctomycetia</taxon>
        <taxon>Planctomycetales</taxon>
        <taxon>Planctomycetaceae</taxon>
        <taxon>Stratiformator</taxon>
    </lineage>
</organism>
<dbReference type="KEGG" id="svp:Pan189_37430"/>
<name>A0A517R615_9PLAN</name>